<dbReference type="Proteomes" id="UP001152795">
    <property type="component" value="Unassembled WGS sequence"/>
</dbReference>
<feature type="coiled-coil region" evidence="1">
    <location>
        <begin position="188"/>
        <end position="235"/>
    </location>
</feature>
<keyword evidence="1" id="KW-0175">Coiled coil</keyword>
<feature type="region of interest" description="Disordered" evidence="2">
    <location>
        <begin position="1"/>
        <end position="77"/>
    </location>
</feature>
<feature type="compositionally biased region" description="Polar residues" evidence="2">
    <location>
        <begin position="50"/>
        <end position="61"/>
    </location>
</feature>
<reference evidence="3" key="1">
    <citation type="submission" date="2020-04" db="EMBL/GenBank/DDBJ databases">
        <authorList>
            <person name="Alioto T."/>
            <person name="Alioto T."/>
            <person name="Gomez Garrido J."/>
        </authorList>
    </citation>
    <scope>NUCLEOTIDE SEQUENCE</scope>
    <source>
        <strain evidence="3">A484AB</strain>
    </source>
</reference>
<dbReference type="Gene3D" id="6.10.250.1170">
    <property type="match status" value="1"/>
</dbReference>
<dbReference type="AlphaFoldDB" id="A0A6S7GPL6"/>
<proteinExistence type="predicted"/>
<accession>A0A6S7GPL6</accession>
<dbReference type="PANTHER" id="PTHR47331:SF4">
    <property type="entry name" value="PEPTIDASE S1 DOMAIN-CONTAINING PROTEIN"/>
    <property type="match status" value="1"/>
</dbReference>
<gene>
    <name evidence="3" type="ORF">PACLA_8A083877</name>
</gene>
<evidence type="ECO:0000256" key="1">
    <source>
        <dbReference type="SAM" id="Coils"/>
    </source>
</evidence>
<evidence type="ECO:0000313" key="3">
    <source>
        <dbReference type="EMBL" id="CAB3993643.1"/>
    </source>
</evidence>
<sequence length="366" mass="41962">MTKKRKSRARKSSVSNGVSKSQTSPADHELSPTSQANQVESEEEQTEQSDNANVLESQNSPVFVRDNNVDQSENTTDVVQLQSPLSVASGEATTTAVFESNINKIRDKNTEKLSTRVGATQSISARDNIREVNTVEQTRVKPTRSDPARENNARLVSYEENGAGASSSFDSMWAERWRELEEIENARRKELDKQMHDAKLKLEMEMNRAKAEHEILVKRREIERQQAELRQLEEIQQPQNTSISDTIPQNPLHESPGQLQYLLERQQNTMDEVVRGLRMPQREYMSFYGEPRNFPLFIKNFEVNVESKESNDADRLNYLIQYCKGKARQAIEHCIIMPPEEGYKRAKEILRKNFGRNHVVTTILPG</sequence>
<protein>
    <submittedName>
        <fullName evidence="3">Uncharacterized protein</fullName>
    </submittedName>
</protein>
<comment type="caution">
    <text evidence="3">The sequence shown here is derived from an EMBL/GenBank/DDBJ whole genome shotgun (WGS) entry which is preliminary data.</text>
</comment>
<dbReference type="OrthoDB" id="5987677at2759"/>
<feature type="compositionally biased region" description="Basic residues" evidence="2">
    <location>
        <begin position="1"/>
        <end position="11"/>
    </location>
</feature>
<evidence type="ECO:0000313" key="4">
    <source>
        <dbReference type="Proteomes" id="UP001152795"/>
    </source>
</evidence>
<dbReference type="EMBL" id="CACRXK020002299">
    <property type="protein sequence ID" value="CAB3993643.1"/>
    <property type="molecule type" value="Genomic_DNA"/>
</dbReference>
<dbReference type="Pfam" id="PF03564">
    <property type="entry name" value="DUF1759"/>
    <property type="match status" value="1"/>
</dbReference>
<dbReference type="PANTHER" id="PTHR47331">
    <property type="entry name" value="PHD-TYPE DOMAIN-CONTAINING PROTEIN"/>
    <property type="match status" value="1"/>
</dbReference>
<name>A0A6S7GPL6_PARCT</name>
<keyword evidence="4" id="KW-1185">Reference proteome</keyword>
<evidence type="ECO:0000256" key="2">
    <source>
        <dbReference type="SAM" id="MobiDB-lite"/>
    </source>
</evidence>
<organism evidence="3 4">
    <name type="scientific">Paramuricea clavata</name>
    <name type="common">Red gorgonian</name>
    <name type="synonym">Violescent sea-whip</name>
    <dbReference type="NCBI Taxonomy" id="317549"/>
    <lineage>
        <taxon>Eukaryota</taxon>
        <taxon>Metazoa</taxon>
        <taxon>Cnidaria</taxon>
        <taxon>Anthozoa</taxon>
        <taxon>Octocorallia</taxon>
        <taxon>Malacalcyonacea</taxon>
        <taxon>Plexauridae</taxon>
        <taxon>Paramuricea</taxon>
    </lineage>
</organism>
<feature type="compositionally biased region" description="Polar residues" evidence="2">
    <location>
        <begin position="16"/>
        <end position="39"/>
    </location>
</feature>
<dbReference type="InterPro" id="IPR005312">
    <property type="entry name" value="DUF1759"/>
</dbReference>